<dbReference type="InterPro" id="IPR013131">
    <property type="entry name" value="Mannitol_DH_N"/>
</dbReference>
<keyword evidence="1 5" id="KW-0560">Oxidoreductase</keyword>
<evidence type="ECO:0000256" key="2">
    <source>
        <dbReference type="ARBA" id="ARBA00023027"/>
    </source>
</evidence>
<feature type="domain" description="Mannitol dehydrogenase C-terminal" evidence="4">
    <location>
        <begin position="286"/>
        <end position="488"/>
    </location>
</feature>
<dbReference type="PANTHER" id="PTHR30524:SF0">
    <property type="entry name" value="ALTRONATE OXIDOREDUCTASE-RELATED"/>
    <property type="match status" value="1"/>
</dbReference>
<protein>
    <submittedName>
        <fullName evidence="5">Tagaturonate reductase</fullName>
        <ecNumber evidence="5">1.1.1.58</ecNumber>
    </submittedName>
</protein>
<dbReference type="SUPFAM" id="SSF48179">
    <property type="entry name" value="6-phosphogluconate dehydrogenase C-terminal domain-like"/>
    <property type="match status" value="1"/>
</dbReference>
<evidence type="ECO:0000256" key="1">
    <source>
        <dbReference type="ARBA" id="ARBA00023002"/>
    </source>
</evidence>
<dbReference type="InterPro" id="IPR008927">
    <property type="entry name" value="6-PGluconate_DH-like_C_sf"/>
</dbReference>
<dbReference type="GO" id="GO:0008926">
    <property type="term" value="F:mannitol-1-phosphate 5-dehydrogenase activity"/>
    <property type="evidence" value="ECO:0007669"/>
    <property type="project" value="TreeGrafter"/>
</dbReference>
<organism evidence="5 6">
    <name type="scientific">Candidatus Pseudobacter hemicellulosilyticus</name>
    <dbReference type="NCBI Taxonomy" id="3121375"/>
    <lineage>
        <taxon>Bacteria</taxon>
        <taxon>Pseudomonadati</taxon>
        <taxon>Bacteroidota</taxon>
        <taxon>Chitinophagia</taxon>
        <taxon>Chitinophagales</taxon>
        <taxon>Chitinophagaceae</taxon>
        <taxon>Pseudobacter</taxon>
    </lineage>
</organism>
<evidence type="ECO:0000313" key="6">
    <source>
        <dbReference type="Proteomes" id="UP001220610"/>
    </source>
</evidence>
<dbReference type="PANTHER" id="PTHR30524">
    <property type="entry name" value="MANNITOL-1-PHOSPHATE 5-DEHYDROGENASE"/>
    <property type="match status" value="1"/>
</dbReference>
<dbReference type="InterPro" id="IPR013328">
    <property type="entry name" value="6PGD_dom2"/>
</dbReference>
<dbReference type="GO" id="GO:0009026">
    <property type="term" value="F:tagaturonate reductase activity"/>
    <property type="evidence" value="ECO:0007669"/>
    <property type="project" value="UniProtKB-EC"/>
</dbReference>
<dbReference type="InterPro" id="IPR013118">
    <property type="entry name" value="Mannitol_DH_C"/>
</dbReference>
<evidence type="ECO:0000259" key="3">
    <source>
        <dbReference type="Pfam" id="PF01232"/>
    </source>
</evidence>
<accession>A0AAJ6BHZ1</accession>
<dbReference type="InterPro" id="IPR036291">
    <property type="entry name" value="NAD(P)-bd_dom_sf"/>
</dbReference>
<dbReference type="AlphaFoldDB" id="A0AAJ6BHZ1"/>
<gene>
    <name evidence="5" type="ORF">P0Y53_12100</name>
</gene>
<dbReference type="SUPFAM" id="SSF51735">
    <property type="entry name" value="NAD(P)-binding Rossmann-fold domains"/>
    <property type="match status" value="1"/>
</dbReference>
<reference evidence="5" key="1">
    <citation type="submission" date="2023-03" db="EMBL/GenBank/DDBJ databases">
        <title>Andean soil-derived lignocellulolytic bacterial consortium as a source of novel taxa and putative plastic-active enzymes.</title>
        <authorList>
            <person name="Diaz-Garcia L."/>
            <person name="Chuvochina M."/>
            <person name="Feuerriegel G."/>
            <person name="Bunk B."/>
            <person name="Sproer C."/>
            <person name="Streit W.R."/>
            <person name="Rodriguez L.M."/>
            <person name="Overmann J."/>
            <person name="Jimenez D.J."/>
        </authorList>
    </citation>
    <scope>NUCLEOTIDE SEQUENCE</scope>
    <source>
        <strain evidence="5">MAG 7</strain>
    </source>
</reference>
<dbReference type="EMBL" id="CP119311">
    <property type="protein sequence ID" value="WEK38240.1"/>
    <property type="molecule type" value="Genomic_DNA"/>
</dbReference>
<dbReference type="Proteomes" id="UP001220610">
    <property type="component" value="Chromosome"/>
</dbReference>
<proteinExistence type="predicted"/>
<dbReference type="Gene3D" id="1.10.1040.10">
    <property type="entry name" value="N-(1-d-carboxylethyl)-l-norvaline Dehydrogenase, domain 2"/>
    <property type="match status" value="1"/>
</dbReference>
<evidence type="ECO:0000259" key="4">
    <source>
        <dbReference type="Pfam" id="PF08125"/>
    </source>
</evidence>
<feature type="domain" description="Mannitol dehydrogenase N-terminal" evidence="3">
    <location>
        <begin position="29"/>
        <end position="268"/>
    </location>
</feature>
<dbReference type="EC" id="1.1.1.58" evidence="5"/>
<dbReference type="GO" id="GO:0005829">
    <property type="term" value="C:cytosol"/>
    <property type="evidence" value="ECO:0007669"/>
    <property type="project" value="TreeGrafter"/>
</dbReference>
<sequence>MLLSKKILPQLRERQLSVPTDLQLTLPERVLQFGSGVLLRGLPDYYIDKANKQGLFNGRIVMVQSTQQTGTEPFREQEGLYTQCLKGHRDGQLVEEYIVNGAVSRVLSARTQWNDVLACAANPSMQVIISNTTETGIVLIPDDNIYGRPPVSFPGKLLAFLYRRFKHFKGDPRKGMVIVPAELITDNGSKLQAVVMELAHLNNFNYAFIDWLETANHFCNSLVDRIVPGRLPGTKHRQTEEKLGYRDDLLFMSETYGLWAIEARSAAAREALSFAGADPGVIVTDDISAYRELKLRLLNATHTFSCGTAFLAGIETVREAMEDPVLGSYIRQLLDGEIVTYFADGDIPVETARAFIATVTERFSNPYLDHSWLQISLHYTHKMRQRNVPLLLDHYRRRQDVPELMAMGFAAYLLFMKCSPGESGRYYGEVEGQVYLVQDDHTAWFHELWQSDSLNSIVATVTGDEKLWGANLKALPGFAAAVTVYLESFLQKGIKTTIRNFQQNRNKAANHEA</sequence>
<dbReference type="NCBIfam" id="NF002969">
    <property type="entry name" value="PRK03643.1"/>
    <property type="match status" value="1"/>
</dbReference>
<dbReference type="Pfam" id="PF01232">
    <property type="entry name" value="Mannitol_dh"/>
    <property type="match status" value="1"/>
</dbReference>
<dbReference type="Gene3D" id="3.40.50.720">
    <property type="entry name" value="NAD(P)-binding Rossmann-like Domain"/>
    <property type="match status" value="1"/>
</dbReference>
<dbReference type="Pfam" id="PF08125">
    <property type="entry name" value="Mannitol_dh_C"/>
    <property type="match status" value="1"/>
</dbReference>
<keyword evidence="2" id="KW-0520">NAD</keyword>
<dbReference type="GO" id="GO:0019592">
    <property type="term" value="P:mannitol catabolic process"/>
    <property type="evidence" value="ECO:0007669"/>
    <property type="project" value="TreeGrafter"/>
</dbReference>
<evidence type="ECO:0000313" key="5">
    <source>
        <dbReference type="EMBL" id="WEK38240.1"/>
    </source>
</evidence>
<name>A0AAJ6BHZ1_9BACT</name>